<comment type="caution">
    <text evidence="1">The sequence shown here is derived from an EMBL/GenBank/DDBJ whole genome shotgun (WGS) entry which is preliminary data.</text>
</comment>
<gene>
    <name evidence="1" type="ORF">PEVE_00027042</name>
</gene>
<protein>
    <submittedName>
        <fullName evidence="1">Uncharacterized protein</fullName>
    </submittedName>
</protein>
<dbReference type="EMBL" id="CALNXI010003698">
    <property type="protein sequence ID" value="CAH3194069.1"/>
    <property type="molecule type" value="Genomic_DNA"/>
</dbReference>
<evidence type="ECO:0000313" key="1">
    <source>
        <dbReference type="EMBL" id="CAH3194069.1"/>
    </source>
</evidence>
<organism evidence="1 2">
    <name type="scientific">Porites evermanni</name>
    <dbReference type="NCBI Taxonomy" id="104178"/>
    <lineage>
        <taxon>Eukaryota</taxon>
        <taxon>Metazoa</taxon>
        <taxon>Cnidaria</taxon>
        <taxon>Anthozoa</taxon>
        <taxon>Hexacorallia</taxon>
        <taxon>Scleractinia</taxon>
        <taxon>Fungiina</taxon>
        <taxon>Poritidae</taxon>
        <taxon>Porites</taxon>
    </lineage>
</organism>
<accession>A0ABN8SRF7</accession>
<proteinExistence type="predicted"/>
<name>A0ABN8SRF7_9CNID</name>
<dbReference type="Proteomes" id="UP001159427">
    <property type="component" value="Unassembled WGS sequence"/>
</dbReference>
<keyword evidence="2" id="KW-1185">Reference proteome</keyword>
<evidence type="ECO:0000313" key="2">
    <source>
        <dbReference type="Proteomes" id="UP001159427"/>
    </source>
</evidence>
<reference evidence="1 2" key="1">
    <citation type="submission" date="2022-05" db="EMBL/GenBank/DDBJ databases">
        <authorList>
            <consortium name="Genoscope - CEA"/>
            <person name="William W."/>
        </authorList>
    </citation>
    <scope>NUCLEOTIDE SEQUENCE [LARGE SCALE GENOMIC DNA]</scope>
</reference>
<sequence length="101" mass="12145">MSWIPNIRVQRFFQQLLVNFRRIVSNVRHFGGALFQWLFCGRWNNRETQLERGLNQAINHHNNEAQVRRSSLHREEGKNIKEPVENDEVTTSFLYWNAVLH</sequence>